<gene>
    <name evidence="1" type="ORF">CDAR_566021</name>
</gene>
<protein>
    <submittedName>
        <fullName evidence="1">Uncharacterized protein</fullName>
    </submittedName>
</protein>
<keyword evidence="2" id="KW-1185">Reference proteome</keyword>
<evidence type="ECO:0000313" key="1">
    <source>
        <dbReference type="EMBL" id="GIY78162.1"/>
    </source>
</evidence>
<reference evidence="1 2" key="1">
    <citation type="submission" date="2021-06" db="EMBL/GenBank/DDBJ databases">
        <title>Caerostris darwini draft genome.</title>
        <authorList>
            <person name="Kono N."/>
            <person name="Arakawa K."/>
        </authorList>
    </citation>
    <scope>NUCLEOTIDE SEQUENCE [LARGE SCALE GENOMIC DNA]</scope>
</reference>
<comment type="caution">
    <text evidence="1">The sequence shown here is derived from an EMBL/GenBank/DDBJ whole genome shotgun (WGS) entry which is preliminary data.</text>
</comment>
<dbReference type="Proteomes" id="UP001054837">
    <property type="component" value="Unassembled WGS sequence"/>
</dbReference>
<dbReference type="AlphaFoldDB" id="A0AAV4W617"/>
<evidence type="ECO:0000313" key="2">
    <source>
        <dbReference type="Proteomes" id="UP001054837"/>
    </source>
</evidence>
<proteinExistence type="predicted"/>
<organism evidence="1 2">
    <name type="scientific">Caerostris darwini</name>
    <dbReference type="NCBI Taxonomy" id="1538125"/>
    <lineage>
        <taxon>Eukaryota</taxon>
        <taxon>Metazoa</taxon>
        <taxon>Ecdysozoa</taxon>
        <taxon>Arthropoda</taxon>
        <taxon>Chelicerata</taxon>
        <taxon>Arachnida</taxon>
        <taxon>Araneae</taxon>
        <taxon>Araneomorphae</taxon>
        <taxon>Entelegynae</taxon>
        <taxon>Araneoidea</taxon>
        <taxon>Araneidae</taxon>
        <taxon>Caerostris</taxon>
    </lineage>
</organism>
<accession>A0AAV4W617</accession>
<sequence>MLHRSNFDLFSIFHLISHNQSIKIFHSSFEKLRRTSRMAGIKFRLLLSTLLSFFIWPNEEVTSSFFNTYERNLLERKKNNNSTYPRRQEDPNEVDCAPSLLNYSTFKPRVGNTVVD</sequence>
<name>A0AAV4W617_9ARAC</name>
<dbReference type="EMBL" id="BPLQ01014204">
    <property type="protein sequence ID" value="GIY78162.1"/>
    <property type="molecule type" value="Genomic_DNA"/>
</dbReference>